<dbReference type="EMBL" id="OP087422">
    <property type="protein sequence ID" value="UWI83495.1"/>
    <property type="molecule type" value="Genomic_DNA"/>
</dbReference>
<organism evidence="1 2">
    <name type="scientific">Ralstonia phage BHDT_So9</name>
    <dbReference type="NCBI Taxonomy" id="2972464"/>
    <lineage>
        <taxon>Viruses</taxon>
        <taxon>Duplodnaviria</taxon>
        <taxon>Heunggongvirae</taxon>
        <taxon>Uroviricota</taxon>
        <taxon>Caudoviricetes</taxon>
        <taxon>Autographivirales</taxon>
        <taxon>Autonotataviridae</taxon>
        <taxon>Okabevirinae</taxon>
        <taxon>Higashivirus</taxon>
        <taxon>Higashivirus BHDTSo9</taxon>
    </lineage>
</organism>
<proteinExistence type="predicted"/>
<evidence type="ECO:0000313" key="2">
    <source>
        <dbReference type="Proteomes" id="UP001058734"/>
    </source>
</evidence>
<name>A0A9E7U8G9_9CAUD</name>
<dbReference type="Pfam" id="PF00805">
    <property type="entry name" value="Pentapeptide"/>
    <property type="match status" value="1"/>
</dbReference>
<dbReference type="InterPro" id="IPR001646">
    <property type="entry name" value="5peptide_repeat"/>
</dbReference>
<dbReference type="Proteomes" id="UP001058734">
    <property type="component" value="Segment"/>
</dbReference>
<evidence type="ECO:0008006" key="3">
    <source>
        <dbReference type="Google" id="ProtNLM"/>
    </source>
</evidence>
<evidence type="ECO:0000313" key="1">
    <source>
        <dbReference type="EMBL" id="UWI83495.1"/>
    </source>
</evidence>
<sequence>MKFEIKHRRTGDVLFECDADLREQAVEQAAKVGVRLRSADLGDADLRGANLSAVALAAMRRMAEEEAMSVHNLPPIPRVLTCA</sequence>
<reference evidence="1" key="1">
    <citation type="submission" date="2022-07" db="EMBL/GenBank/DDBJ databases">
        <title>Biological characterization and genomic analysis of novel phages DLDT_So2 and BHDT_So9 against Pseudomonas solanacearum, an infectious agent in tomato in Vietnam.</title>
        <authorList>
            <person name="Pham Q.-A.N."/>
            <person name="To N.H."/>
            <person name="Vo N."/>
            <person name="Tu V.Q."/>
            <person name="Nguyen T.M."/>
            <person name="Nguyen H.D."/>
            <person name="Andrew M."/>
            <person name="Le T.-T.T."/>
            <person name="Vo P.T."/>
            <person name="Huynh O.N."/>
            <person name="Hoang H.A."/>
        </authorList>
    </citation>
    <scope>NUCLEOTIDE SEQUENCE</scope>
</reference>
<accession>A0A9E7U8G9</accession>
<protein>
    <recommendedName>
        <fullName evidence="3">Pentapeptide repeat-containing protein</fullName>
    </recommendedName>
</protein>
<keyword evidence="2" id="KW-1185">Reference proteome</keyword>